<dbReference type="Gene3D" id="1.20.1250.20">
    <property type="entry name" value="MFS general substrate transporter like domains"/>
    <property type="match status" value="1"/>
</dbReference>
<feature type="transmembrane region" description="Helical" evidence="9">
    <location>
        <begin position="64"/>
        <end position="85"/>
    </location>
</feature>
<dbReference type="GO" id="GO:0000329">
    <property type="term" value="C:fungal-type vacuole membrane"/>
    <property type="evidence" value="ECO:0007669"/>
    <property type="project" value="TreeGrafter"/>
</dbReference>
<feature type="transmembrane region" description="Helical" evidence="9">
    <location>
        <begin position="265"/>
        <end position="287"/>
    </location>
</feature>
<dbReference type="VEuPathDB" id="FungiDB:TRICI_000850"/>
<evidence type="ECO:0000256" key="6">
    <source>
        <dbReference type="ARBA" id="ARBA00022989"/>
    </source>
</evidence>
<name>A0A642VA49_9ASCO</name>
<keyword evidence="5 9" id="KW-0812">Transmembrane</keyword>
<dbReference type="InterPro" id="IPR036259">
    <property type="entry name" value="MFS_trans_sf"/>
</dbReference>
<evidence type="ECO:0000313" key="10">
    <source>
        <dbReference type="EMBL" id="KAA8917010.1"/>
    </source>
</evidence>
<evidence type="ECO:0000256" key="7">
    <source>
        <dbReference type="ARBA" id="ARBA00023136"/>
    </source>
</evidence>
<feature type="transmembrane region" description="Helical" evidence="9">
    <location>
        <begin position="329"/>
        <end position="348"/>
    </location>
</feature>
<feature type="transmembrane region" description="Helical" evidence="9">
    <location>
        <begin position="129"/>
        <end position="149"/>
    </location>
</feature>
<evidence type="ECO:0000313" key="11">
    <source>
        <dbReference type="Proteomes" id="UP000761534"/>
    </source>
</evidence>
<dbReference type="Proteomes" id="UP000761534">
    <property type="component" value="Unassembled WGS sequence"/>
</dbReference>
<keyword evidence="3" id="KW-0813">Transport</keyword>
<dbReference type="OrthoDB" id="199930at2759"/>
<accession>A0A642VA49</accession>
<comment type="caution">
    <text evidence="10">The sequence shown here is derived from an EMBL/GenBank/DDBJ whole genome shotgun (WGS) entry which is preliminary data.</text>
</comment>
<dbReference type="SUPFAM" id="SSF103473">
    <property type="entry name" value="MFS general substrate transporter"/>
    <property type="match status" value="1"/>
</dbReference>
<dbReference type="PANTHER" id="PTHR21576">
    <property type="entry name" value="UNCHARACTERIZED NODULIN-LIKE PROTEIN"/>
    <property type="match status" value="1"/>
</dbReference>
<dbReference type="InterPro" id="IPR011701">
    <property type="entry name" value="MFS"/>
</dbReference>
<keyword evidence="7 9" id="KW-0472">Membrane</keyword>
<evidence type="ECO:0000256" key="5">
    <source>
        <dbReference type="ARBA" id="ARBA00022692"/>
    </source>
</evidence>
<dbReference type="Pfam" id="PF07690">
    <property type="entry name" value="MFS_1"/>
    <property type="match status" value="1"/>
</dbReference>
<evidence type="ECO:0000256" key="1">
    <source>
        <dbReference type="ARBA" id="ARBA00004128"/>
    </source>
</evidence>
<comment type="subcellular location">
    <subcellularLocation>
        <location evidence="1">Vacuole membrane</location>
        <topology evidence="1">Multi-pass membrane protein</topology>
    </subcellularLocation>
</comment>
<evidence type="ECO:0000256" key="9">
    <source>
        <dbReference type="SAM" id="Phobius"/>
    </source>
</evidence>
<keyword evidence="4" id="KW-0926">Vacuole</keyword>
<feature type="transmembrane region" description="Helical" evidence="9">
    <location>
        <begin position="32"/>
        <end position="52"/>
    </location>
</feature>
<dbReference type="GO" id="GO:0022857">
    <property type="term" value="F:transmembrane transporter activity"/>
    <property type="evidence" value="ECO:0007669"/>
    <property type="project" value="InterPro"/>
</dbReference>
<keyword evidence="6 9" id="KW-1133">Transmembrane helix</keyword>
<dbReference type="AlphaFoldDB" id="A0A642VA49"/>
<proteinExistence type="inferred from homology"/>
<gene>
    <name evidence="10" type="ORF">TRICI_000850</name>
</gene>
<dbReference type="EMBL" id="SWFS01000071">
    <property type="protein sequence ID" value="KAA8917010.1"/>
    <property type="molecule type" value="Genomic_DNA"/>
</dbReference>
<dbReference type="PANTHER" id="PTHR21576:SF45">
    <property type="entry name" value="TRANSPORTER MCH1-RELATED"/>
    <property type="match status" value="1"/>
</dbReference>
<evidence type="ECO:0000256" key="4">
    <source>
        <dbReference type="ARBA" id="ARBA00022554"/>
    </source>
</evidence>
<feature type="transmembrane region" description="Helical" evidence="9">
    <location>
        <begin position="388"/>
        <end position="406"/>
    </location>
</feature>
<feature type="transmembrane region" description="Helical" evidence="9">
    <location>
        <begin position="92"/>
        <end position="109"/>
    </location>
</feature>
<evidence type="ECO:0000256" key="3">
    <source>
        <dbReference type="ARBA" id="ARBA00022448"/>
    </source>
</evidence>
<evidence type="ECO:0000256" key="2">
    <source>
        <dbReference type="ARBA" id="ARBA00008335"/>
    </source>
</evidence>
<feature type="transmembrane region" description="Helical" evidence="9">
    <location>
        <begin position="293"/>
        <end position="322"/>
    </location>
</feature>
<comment type="similarity">
    <text evidence="2">Belongs to the major facilitator superfamily.</text>
</comment>
<keyword evidence="11" id="KW-1185">Reference proteome</keyword>
<reference evidence="10" key="1">
    <citation type="journal article" date="2019" name="G3 (Bethesda)">
        <title>Genome Assemblies of Two Rare Opportunistic Yeast Pathogens: Diutina rugosa (syn. Candida rugosa) and Trichomonascus ciferrii (syn. Candida ciferrii).</title>
        <authorList>
            <person name="Mixao V."/>
            <person name="Saus E."/>
            <person name="Hansen A.P."/>
            <person name="Lass-Florl C."/>
            <person name="Gabaldon T."/>
        </authorList>
    </citation>
    <scope>NUCLEOTIDE SEQUENCE</scope>
    <source>
        <strain evidence="10">CBS 4856</strain>
    </source>
</reference>
<organism evidence="10 11">
    <name type="scientific">Trichomonascus ciferrii</name>
    <dbReference type="NCBI Taxonomy" id="44093"/>
    <lineage>
        <taxon>Eukaryota</taxon>
        <taxon>Fungi</taxon>
        <taxon>Dikarya</taxon>
        <taxon>Ascomycota</taxon>
        <taxon>Saccharomycotina</taxon>
        <taxon>Dipodascomycetes</taxon>
        <taxon>Dipodascales</taxon>
        <taxon>Trichomonascaceae</taxon>
        <taxon>Trichomonascus</taxon>
        <taxon>Trichomonascus ciferrii complex</taxon>
    </lineage>
</organism>
<sequence>MEINAMSMAMITANYLPVPVIGYLGDKYGEKNLALLGGLFLIPGYFSAAYFVNGMANDYRLMMASFAAVGGGLASFFFAGLVSCAKLYPQSAGLSISAPIASFGISSLWEAQAIKRWFSNPDGSIKLKAVYTFFGVVYIVTTTTCYLGARLADVYSRRGSKEQEEQQDANNEDIDDDAEFGGLTQRERLVKVLRSPDMWIFLVCFLISSGPLEMYINNMGAIIDTIPRGPDVSSHVSLFAAASTTARLLMGGLSDAVRHRVSRPIQLAAVMSSVGVAHFLLASGIFASNRGSIFYISSIVNGFAYGVTFTLVPTIIACVWGVKSFGTNWGMFLLAPAAGVNIYGYIFAQLYEQAAKSTIFSPLVRADRDFLIKRGSCDKSYLCYQSTFTITGTGFILCALLIVGLWHRIWKFKGRNL</sequence>
<protein>
    <recommendedName>
        <fullName evidence="8">Probable transporter MCH1</fullName>
    </recommendedName>
</protein>
<evidence type="ECO:0000256" key="8">
    <source>
        <dbReference type="ARBA" id="ARBA00039330"/>
    </source>
</evidence>